<name>A0A164D834_9CRUS</name>
<protein>
    <submittedName>
        <fullName evidence="1">Uncharacterized protein</fullName>
    </submittedName>
</protein>
<evidence type="ECO:0000313" key="2">
    <source>
        <dbReference type="Proteomes" id="UP000076858"/>
    </source>
</evidence>
<evidence type="ECO:0000313" key="1">
    <source>
        <dbReference type="EMBL" id="KZR95499.1"/>
    </source>
</evidence>
<dbReference type="Proteomes" id="UP000076858">
    <property type="component" value="Unassembled WGS sequence"/>
</dbReference>
<keyword evidence="2" id="KW-1185">Reference proteome</keyword>
<reference evidence="1 2" key="1">
    <citation type="submission" date="2016-03" db="EMBL/GenBank/DDBJ databases">
        <title>EvidentialGene: Evidence-directed Construction of Genes on Genomes.</title>
        <authorList>
            <person name="Gilbert D.G."/>
            <person name="Choi J.-H."/>
            <person name="Mockaitis K."/>
            <person name="Colbourne J."/>
            <person name="Pfrender M."/>
        </authorList>
    </citation>
    <scope>NUCLEOTIDE SEQUENCE [LARGE SCALE GENOMIC DNA]</scope>
    <source>
        <strain evidence="1 2">Xinb3</strain>
        <tissue evidence="1">Complete organism</tissue>
    </source>
</reference>
<gene>
    <name evidence="1" type="ORF">APZ42_010756</name>
</gene>
<organism evidence="1 2">
    <name type="scientific">Daphnia magna</name>
    <dbReference type="NCBI Taxonomy" id="35525"/>
    <lineage>
        <taxon>Eukaryota</taxon>
        <taxon>Metazoa</taxon>
        <taxon>Ecdysozoa</taxon>
        <taxon>Arthropoda</taxon>
        <taxon>Crustacea</taxon>
        <taxon>Branchiopoda</taxon>
        <taxon>Diplostraca</taxon>
        <taxon>Cladocera</taxon>
        <taxon>Anomopoda</taxon>
        <taxon>Daphniidae</taxon>
        <taxon>Daphnia</taxon>
    </lineage>
</organism>
<sequence length="43" mass="4964">MGVSFCNRWSQSWSRVDQGFQTVGWFVLEMVFSTSSDGSNRTR</sequence>
<accession>A0A164D834</accession>
<dbReference type="AlphaFoldDB" id="A0A164D834"/>
<proteinExistence type="predicted"/>
<dbReference type="EMBL" id="LRGB01028593">
    <property type="protein sequence ID" value="KZR95499.1"/>
    <property type="molecule type" value="Genomic_DNA"/>
</dbReference>
<comment type="caution">
    <text evidence="1">The sequence shown here is derived from an EMBL/GenBank/DDBJ whole genome shotgun (WGS) entry which is preliminary data.</text>
</comment>